<evidence type="ECO:0000313" key="3">
    <source>
        <dbReference type="Proteomes" id="UP000598633"/>
    </source>
</evidence>
<dbReference type="Pfam" id="PF11821">
    <property type="entry name" value="ActD"/>
    <property type="match status" value="1"/>
</dbReference>
<organism evidence="2 3">
    <name type="scientific">Candidatus Sulfomarinibacter kjeldsenii</name>
    <dbReference type="NCBI Taxonomy" id="2885994"/>
    <lineage>
        <taxon>Bacteria</taxon>
        <taxon>Pseudomonadati</taxon>
        <taxon>Acidobacteriota</taxon>
        <taxon>Thermoanaerobaculia</taxon>
        <taxon>Thermoanaerobaculales</taxon>
        <taxon>Candidatus Sulfomarinibacteraceae</taxon>
        <taxon>Candidatus Sulfomarinibacter</taxon>
    </lineage>
</organism>
<feature type="transmembrane region" description="Helical" evidence="1">
    <location>
        <begin position="105"/>
        <end position="129"/>
    </location>
</feature>
<evidence type="ECO:0000313" key="2">
    <source>
        <dbReference type="EMBL" id="MBD3870257.1"/>
    </source>
</evidence>
<dbReference type="EMBL" id="JACXWA010000047">
    <property type="protein sequence ID" value="MBD3870257.1"/>
    <property type="molecule type" value="Genomic_DNA"/>
</dbReference>
<name>A0A8J7CEF4_9BACT</name>
<dbReference type="AlphaFoldDB" id="A0A8J7CEF4"/>
<dbReference type="InterPro" id="IPR021776">
    <property type="entry name" value="ActD"/>
</dbReference>
<evidence type="ECO:0000256" key="1">
    <source>
        <dbReference type="SAM" id="Phobius"/>
    </source>
</evidence>
<feature type="transmembrane region" description="Helical" evidence="1">
    <location>
        <begin position="63"/>
        <end position="85"/>
    </location>
</feature>
<accession>A0A8J7CEF4</accession>
<keyword evidence="1" id="KW-1133">Transmembrane helix</keyword>
<comment type="caution">
    <text evidence="2">The sequence shown here is derived from an EMBL/GenBank/DDBJ whole genome shotgun (WGS) entry which is preliminary data.</text>
</comment>
<reference evidence="2 3" key="1">
    <citation type="submission" date="2020-08" db="EMBL/GenBank/DDBJ databases">
        <title>Acidobacteriota in marine sediments use diverse sulfur dissimilation pathways.</title>
        <authorList>
            <person name="Wasmund K."/>
        </authorList>
    </citation>
    <scope>NUCLEOTIDE SEQUENCE [LARGE SCALE GENOMIC DNA]</scope>
    <source>
        <strain evidence="2">MAG AM3-A</strain>
    </source>
</reference>
<sequence length="188" mass="20548">MSTGNTTRSDRAALYGYLVAFDKVDELLVAAAAVRDAGYTRWDAHTPFVIHGLDVAMGVKKTVLPYIVFLAGLTGAAAGILLQWWTNAVDYPFLISGKPLFSLPANIPVAFETTILFAAISALVGMLALNGLPQLSHPLFSNRSFKRVTDDRFFISIEAQDPLFEVAKTRELLESVSDQPVEEIEELS</sequence>
<protein>
    <submittedName>
        <fullName evidence="2">DUF3341 domain-containing protein</fullName>
    </submittedName>
</protein>
<dbReference type="Proteomes" id="UP000598633">
    <property type="component" value="Unassembled WGS sequence"/>
</dbReference>
<keyword evidence="1" id="KW-0812">Transmembrane</keyword>
<keyword evidence="1" id="KW-0472">Membrane</keyword>
<dbReference type="PANTHER" id="PTHR40394:SF2">
    <property type="entry name" value="QUINOL:CYTOCHROME C OXIDOREDUCTASE MEMBRANE PROTEIN"/>
    <property type="match status" value="1"/>
</dbReference>
<dbReference type="PANTHER" id="PTHR40394">
    <property type="entry name" value="LIPOPROTEIN-RELATED"/>
    <property type="match status" value="1"/>
</dbReference>
<gene>
    <name evidence="2" type="ORF">IFJ97_02720</name>
</gene>
<proteinExistence type="predicted"/>